<dbReference type="AlphaFoldDB" id="A0A9X0QAJ9"/>
<feature type="transmembrane region" description="Helical" evidence="1">
    <location>
        <begin position="108"/>
        <end position="127"/>
    </location>
</feature>
<keyword evidence="1" id="KW-1133">Transmembrane helix</keyword>
<evidence type="ECO:0000256" key="1">
    <source>
        <dbReference type="SAM" id="Phobius"/>
    </source>
</evidence>
<dbReference type="PROSITE" id="PS51257">
    <property type="entry name" value="PROKAR_LIPOPROTEIN"/>
    <property type="match status" value="1"/>
</dbReference>
<evidence type="ECO:0000313" key="3">
    <source>
        <dbReference type="Proteomes" id="UP000535182"/>
    </source>
</evidence>
<evidence type="ECO:0008006" key="4">
    <source>
        <dbReference type="Google" id="ProtNLM"/>
    </source>
</evidence>
<dbReference type="EMBL" id="JACHEB010000001">
    <property type="protein sequence ID" value="MBB5326819.1"/>
    <property type="molecule type" value="Genomic_DNA"/>
</dbReference>
<feature type="transmembrane region" description="Helical" evidence="1">
    <location>
        <begin position="12"/>
        <end position="32"/>
    </location>
</feature>
<dbReference type="Pfam" id="PF10825">
    <property type="entry name" value="DUF2752"/>
    <property type="match status" value="1"/>
</dbReference>
<keyword evidence="1" id="KW-0812">Transmembrane</keyword>
<proteinExistence type="predicted"/>
<gene>
    <name evidence="2" type="ORF">HDF14_000413</name>
</gene>
<organism evidence="2 3">
    <name type="scientific">Tunturiibacter gelidiferens</name>
    <dbReference type="NCBI Taxonomy" id="3069689"/>
    <lineage>
        <taxon>Bacteria</taxon>
        <taxon>Pseudomonadati</taxon>
        <taxon>Acidobacteriota</taxon>
        <taxon>Terriglobia</taxon>
        <taxon>Terriglobales</taxon>
        <taxon>Acidobacteriaceae</taxon>
        <taxon>Tunturiibacter</taxon>
    </lineage>
</organism>
<name>A0A9X0QAJ9_9BACT</name>
<comment type="caution">
    <text evidence="2">The sequence shown here is derived from an EMBL/GenBank/DDBJ whole genome shotgun (WGS) entry which is preliminary data.</text>
</comment>
<evidence type="ECO:0000313" key="2">
    <source>
        <dbReference type="EMBL" id="MBB5326819.1"/>
    </source>
</evidence>
<protein>
    <recommendedName>
        <fullName evidence="4">DUF2752 domain-containing protein</fullName>
    </recommendedName>
</protein>
<accession>A0A9X0QAJ9</accession>
<dbReference type="Proteomes" id="UP000535182">
    <property type="component" value="Unassembled WGS sequence"/>
</dbReference>
<dbReference type="RefSeq" id="WP_183973018.1">
    <property type="nucleotide sequence ID" value="NZ_JACHEB010000001.1"/>
</dbReference>
<sequence length="136" mass="15033">MISIVRGRLSEVLRAGTPVVVVAIGCGVLLSFPPAQNSFYPRCPIYEFLHLQCPGCGATRALAALLRGHFSEAMHLNGFAVILLPIAVICGVRWYFRFVRREVDHWPQIPRVTIYATLAAAMIFTVVRNLPLGSLK</sequence>
<keyword evidence="1" id="KW-0472">Membrane</keyword>
<feature type="transmembrane region" description="Helical" evidence="1">
    <location>
        <begin position="76"/>
        <end position="96"/>
    </location>
</feature>
<dbReference type="InterPro" id="IPR021215">
    <property type="entry name" value="DUF2752"/>
</dbReference>
<keyword evidence="3" id="KW-1185">Reference proteome</keyword>
<reference evidence="2 3" key="1">
    <citation type="submission" date="2020-08" db="EMBL/GenBank/DDBJ databases">
        <title>Genomic Encyclopedia of Type Strains, Phase IV (KMG-V): Genome sequencing to study the core and pangenomes of soil and plant-associated prokaryotes.</title>
        <authorList>
            <person name="Whitman W."/>
        </authorList>
    </citation>
    <scope>NUCLEOTIDE SEQUENCE [LARGE SCALE GENOMIC DNA]</scope>
    <source>
        <strain evidence="2 3">X5P2</strain>
    </source>
</reference>